<evidence type="ECO:0000313" key="1">
    <source>
        <dbReference type="EMBL" id="OCT63932.1"/>
    </source>
</evidence>
<gene>
    <name evidence="1" type="ORF">XELAEV_18045028mg</name>
</gene>
<protein>
    <recommendedName>
        <fullName evidence="3">GIY-YIG domain-containing protein</fullName>
    </recommendedName>
</protein>
<organism evidence="1 2">
    <name type="scientific">Xenopus laevis</name>
    <name type="common">African clawed frog</name>
    <dbReference type="NCBI Taxonomy" id="8355"/>
    <lineage>
        <taxon>Eukaryota</taxon>
        <taxon>Metazoa</taxon>
        <taxon>Chordata</taxon>
        <taxon>Craniata</taxon>
        <taxon>Vertebrata</taxon>
        <taxon>Euteleostomi</taxon>
        <taxon>Amphibia</taxon>
        <taxon>Batrachia</taxon>
        <taxon>Anura</taxon>
        <taxon>Pipoidea</taxon>
        <taxon>Pipidae</taxon>
        <taxon>Xenopodinae</taxon>
        <taxon>Xenopus</taxon>
        <taxon>Xenopus</taxon>
    </lineage>
</organism>
<evidence type="ECO:0000313" key="2">
    <source>
        <dbReference type="Proteomes" id="UP000694892"/>
    </source>
</evidence>
<dbReference type="PANTHER" id="PTHR21301:SF12">
    <property type="match status" value="1"/>
</dbReference>
<proteinExistence type="predicted"/>
<reference evidence="2" key="1">
    <citation type="journal article" date="2016" name="Nature">
        <title>Genome evolution in the allotetraploid frog Xenopus laevis.</title>
        <authorList>
            <person name="Session A.M."/>
            <person name="Uno Y."/>
            <person name="Kwon T."/>
            <person name="Chapman J.A."/>
            <person name="Toyoda A."/>
            <person name="Takahashi S."/>
            <person name="Fukui A."/>
            <person name="Hikosaka A."/>
            <person name="Suzuki A."/>
            <person name="Kondo M."/>
            <person name="van Heeringen S.J."/>
            <person name="Quigley I."/>
            <person name="Heinz S."/>
            <person name="Ogino H."/>
            <person name="Ochi H."/>
            <person name="Hellsten U."/>
            <person name="Lyons J.B."/>
            <person name="Simakov O."/>
            <person name="Putnam N."/>
            <person name="Stites J."/>
            <person name="Kuroki Y."/>
            <person name="Tanaka T."/>
            <person name="Michiue T."/>
            <person name="Watanabe M."/>
            <person name="Bogdanovic O."/>
            <person name="Lister R."/>
            <person name="Georgiou G."/>
            <person name="Paranjpe S.S."/>
            <person name="van Kruijsbergen I."/>
            <person name="Shu S."/>
            <person name="Carlson J."/>
            <person name="Kinoshita T."/>
            <person name="Ohta Y."/>
            <person name="Mawaribuchi S."/>
            <person name="Jenkins J."/>
            <person name="Grimwood J."/>
            <person name="Schmutz J."/>
            <person name="Mitros T."/>
            <person name="Mozaffari S.V."/>
            <person name="Suzuki Y."/>
            <person name="Haramoto Y."/>
            <person name="Yamamoto T.S."/>
            <person name="Takagi C."/>
            <person name="Heald R."/>
            <person name="Miller K."/>
            <person name="Haudenschild C."/>
            <person name="Kitzman J."/>
            <person name="Nakayama T."/>
            <person name="Izutsu Y."/>
            <person name="Robert J."/>
            <person name="Fortriede J."/>
            <person name="Burns K."/>
            <person name="Lotay V."/>
            <person name="Karimi K."/>
            <person name="Yasuoka Y."/>
            <person name="Dichmann D.S."/>
            <person name="Flajnik M.F."/>
            <person name="Houston D.W."/>
            <person name="Shendure J."/>
            <person name="DuPasquier L."/>
            <person name="Vize P.D."/>
            <person name="Zorn A.M."/>
            <person name="Ito M."/>
            <person name="Marcotte E.M."/>
            <person name="Wallingford J.B."/>
            <person name="Ito Y."/>
            <person name="Asashima M."/>
            <person name="Ueno N."/>
            <person name="Matsuda Y."/>
            <person name="Veenstra G.J."/>
            <person name="Fujiyama A."/>
            <person name="Harland R.M."/>
            <person name="Taira M."/>
            <person name="Rokhsar D.S."/>
        </authorList>
    </citation>
    <scope>NUCLEOTIDE SEQUENCE [LARGE SCALE GENOMIC DNA]</scope>
    <source>
        <strain evidence="2">J</strain>
    </source>
</reference>
<dbReference type="AlphaFoldDB" id="A0A974H3U3"/>
<dbReference type="EMBL" id="CM004482">
    <property type="protein sequence ID" value="OCT63932.1"/>
    <property type="molecule type" value="Genomic_DNA"/>
</dbReference>
<dbReference type="CDD" id="cd10442">
    <property type="entry name" value="GIY-YIG_PLEs"/>
    <property type="match status" value="1"/>
</dbReference>
<evidence type="ECO:0008006" key="3">
    <source>
        <dbReference type="Google" id="ProtNLM"/>
    </source>
</evidence>
<feature type="non-terminal residue" evidence="1">
    <location>
        <position position="1"/>
    </location>
</feature>
<accession>A0A974H3U3</accession>
<name>A0A974H3U3_XENLA</name>
<dbReference type="PANTHER" id="PTHR21301">
    <property type="entry name" value="REVERSE TRANSCRIPTASE"/>
    <property type="match status" value="1"/>
</dbReference>
<feature type="non-terminal residue" evidence="1">
    <location>
        <position position="221"/>
    </location>
</feature>
<dbReference type="Proteomes" id="UP000694892">
    <property type="component" value="Chromosome 9_10L"/>
</dbReference>
<sequence>ILKSLISYVSVYLYIGHGIIELNPYFFRCSRQLAGLDLWFWKITLTRFQKGGQTLRDKLCPAEPRKSNKSQSLFQGPPKKGTFPCLSCICCSSIIKGENVHHPISGKGLKLHTYATCESSNVVYLLKCPCGLVYIGQTFCPVKERIKEHRSNIRNFKAGTQTDTSISRHFSISKHNLSHLKWQVLDVICKPKRGGNILKLLLQEEANWIKNNYLHPITANE</sequence>